<reference evidence="2 3" key="1">
    <citation type="journal article" date="2024" name="G3 (Bethesda)">
        <title>Genome assembly of Hibiscus sabdariffa L. provides insights into metabolisms of medicinal natural products.</title>
        <authorList>
            <person name="Kim T."/>
        </authorList>
    </citation>
    <scope>NUCLEOTIDE SEQUENCE [LARGE SCALE GENOMIC DNA]</scope>
    <source>
        <strain evidence="2">TK-2024</strain>
        <tissue evidence="2">Old leaves</tissue>
    </source>
</reference>
<protein>
    <submittedName>
        <fullName evidence="2">Uncharacterized protein</fullName>
    </submittedName>
</protein>
<proteinExistence type="predicted"/>
<keyword evidence="1" id="KW-0472">Membrane</keyword>
<name>A0ABR2PKC9_9ROSI</name>
<evidence type="ECO:0000256" key="1">
    <source>
        <dbReference type="SAM" id="Phobius"/>
    </source>
</evidence>
<sequence length="274" mass="30940">MNKIYSLMRKQNPKQDGTIGRELRKLRSKSNRDKQIGMMGKGYGWIVPAFSILLMLQLFITCKIINVVGKSSKEAPDFGFIGTPEKHEGEHSRIGNMAMKELGLTNCSKGMDFFRREQGTENWGSYVTGFSVQVFELVPFYGPLPLLYFLYKVSVLGFKPNNIKKIGSIDGYPDAFGNGDIQAAFFVVPHAKAKVILAKYCALFFLFNLGLCFRSRDCGKKARPFHTGQGKRDAKVRIYIFLMNVAKLSHVGSSREILSSKQIVEGWRQHFSVI</sequence>
<organism evidence="2 3">
    <name type="scientific">Hibiscus sabdariffa</name>
    <name type="common">roselle</name>
    <dbReference type="NCBI Taxonomy" id="183260"/>
    <lineage>
        <taxon>Eukaryota</taxon>
        <taxon>Viridiplantae</taxon>
        <taxon>Streptophyta</taxon>
        <taxon>Embryophyta</taxon>
        <taxon>Tracheophyta</taxon>
        <taxon>Spermatophyta</taxon>
        <taxon>Magnoliopsida</taxon>
        <taxon>eudicotyledons</taxon>
        <taxon>Gunneridae</taxon>
        <taxon>Pentapetalae</taxon>
        <taxon>rosids</taxon>
        <taxon>malvids</taxon>
        <taxon>Malvales</taxon>
        <taxon>Malvaceae</taxon>
        <taxon>Malvoideae</taxon>
        <taxon>Hibiscus</taxon>
    </lineage>
</organism>
<dbReference type="EMBL" id="JBBPBN010000057">
    <property type="protein sequence ID" value="KAK8988889.1"/>
    <property type="molecule type" value="Genomic_DNA"/>
</dbReference>
<keyword evidence="3" id="KW-1185">Reference proteome</keyword>
<keyword evidence="1" id="KW-1133">Transmembrane helix</keyword>
<evidence type="ECO:0000313" key="2">
    <source>
        <dbReference type="EMBL" id="KAK8988889.1"/>
    </source>
</evidence>
<dbReference type="Proteomes" id="UP001396334">
    <property type="component" value="Unassembled WGS sequence"/>
</dbReference>
<accession>A0ABR2PKC9</accession>
<keyword evidence="1" id="KW-0812">Transmembrane</keyword>
<gene>
    <name evidence="2" type="ORF">V6N11_030261</name>
</gene>
<evidence type="ECO:0000313" key="3">
    <source>
        <dbReference type="Proteomes" id="UP001396334"/>
    </source>
</evidence>
<feature type="transmembrane region" description="Helical" evidence="1">
    <location>
        <begin position="42"/>
        <end position="60"/>
    </location>
</feature>
<comment type="caution">
    <text evidence="2">The sequence shown here is derived from an EMBL/GenBank/DDBJ whole genome shotgun (WGS) entry which is preliminary data.</text>
</comment>